<keyword evidence="3" id="KW-0862">Zinc</keyword>
<sequence>MTLTLRPYQQRAIDNARAHVAAGRQRVLLVAPTGAGKTVVAVGLIERVLARGRRVIMVAHRRELIRQPYERLLAAGLTPEQVGVILAGVGAGGRHCDAAADGWGAARARPEAPVQVAGIDTLRRRELPAADIVIIDEAHRTLAASYRWLCDQYPDAVVLGLTATPVRSDRHGLGEIYQAMVVVASYAELVAEGHLVAPRVFSTRALPDLAGIRIRGEDYAQDQLAAACDRAALVGDVVEHWQRLAAGRPTLVFGVGIEHSTHLCAAFTAARIAAVHVDGTTPTAAREAAWRGLADGSVRVVCNCDVASEGLDVPAVKCVVSARPTASLRVWLQQCGRGSRPYEGAEYVILDHAGNAVRHGLPQDDRKWTLEGRKKGKGVVRPRACCWRCDECDGINPIRARRCEHCGAERPAREAPEWQAGELVELAAVGPLDDEQRAAAWALVVAEWRARNARGGRPSKPGWCYYRMRERYRCDPPRGGERPTWTTDEAARAQQFDRLRERAQERGYDPRWAHVRMAQGERR</sequence>
<dbReference type="SMART" id="SM00382">
    <property type="entry name" value="AAA"/>
    <property type="match status" value="1"/>
</dbReference>
<keyword evidence="1" id="KW-0479">Metal-binding</keyword>
<dbReference type="PROSITE" id="PS51194">
    <property type="entry name" value="HELICASE_CTER"/>
    <property type="match status" value="1"/>
</dbReference>
<dbReference type="SMART" id="SM00490">
    <property type="entry name" value="HELICc"/>
    <property type="match status" value="1"/>
</dbReference>
<evidence type="ECO:0000256" key="3">
    <source>
        <dbReference type="ARBA" id="ARBA00022833"/>
    </source>
</evidence>
<dbReference type="GO" id="GO:0003677">
    <property type="term" value="F:DNA binding"/>
    <property type="evidence" value="ECO:0007669"/>
    <property type="project" value="InterPro"/>
</dbReference>
<keyword evidence="2" id="KW-0863">Zinc-finger</keyword>
<evidence type="ECO:0000259" key="4">
    <source>
        <dbReference type="PROSITE" id="PS50199"/>
    </source>
</evidence>
<gene>
    <name evidence="7" type="ORF">MM415B00488_0035</name>
</gene>
<dbReference type="GO" id="GO:0016787">
    <property type="term" value="F:hydrolase activity"/>
    <property type="evidence" value="ECO:0007669"/>
    <property type="project" value="InterPro"/>
</dbReference>
<dbReference type="PROSITE" id="PS01358">
    <property type="entry name" value="ZF_RANBP2_1"/>
    <property type="match status" value="1"/>
</dbReference>
<dbReference type="PANTHER" id="PTHR47396">
    <property type="entry name" value="TYPE I RESTRICTION ENZYME ECOKI R PROTEIN"/>
    <property type="match status" value="1"/>
</dbReference>
<dbReference type="GO" id="GO:0008270">
    <property type="term" value="F:zinc ion binding"/>
    <property type="evidence" value="ECO:0007669"/>
    <property type="project" value="UniProtKB-KW"/>
</dbReference>
<evidence type="ECO:0000259" key="6">
    <source>
        <dbReference type="PROSITE" id="PS51194"/>
    </source>
</evidence>
<dbReference type="EMBL" id="MT141522">
    <property type="protein sequence ID" value="QJA64587.1"/>
    <property type="molecule type" value="Genomic_DNA"/>
</dbReference>
<evidence type="ECO:0000259" key="5">
    <source>
        <dbReference type="PROSITE" id="PS51192"/>
    </source>
</evidence>
<organism evidence="7">
    <name type="scientific">viral metagenome</name>
    <dbReference type="NCBI Taxonomy" id="1070528"/>
    <lineage>
        <taxon>unclassified sequences</taxon>
        <taxon>metagenomes</taxon>
        <taxon>organismal metagenomes</taxon>
    </lineage>
</organism>
<proteinExistence type="predicted"/>
<evidence type="ECO:0000256" key="2">
    <source>
        <dbReference type="ARBA" id="ARBA00022771"/>
    </source>
</evidence>
<dbReference type="InterPro" id="IPR001876">
    <property type="entry name" value="Znf_RanBP2"/>
</dbReference>
<dbReference type="InterPro" id="IPR006935">
    <property type="entry name" value="Helicase/UvrB_N"/>
</dbReference>
<dbReference type="Pfam" id="PF04851">
    <property type="entry name" value="ResIII"/>
    <property type="match status" value="1"/>
</dbReference>
<feature type="domain" description="RanBP2-type" evidence="4">
    <location>
        <begin position="383"/>
        <end position="412"/>
    </location>
</feature>
<feature type="domain" description="Helicase ATP-binding" evidence="5">
    <location>
        <begin position="18"/>
        <end position="183"/>
    </location>
</feature>
<dbReference type="Pfam" id="PF00271">
    <property type="entry name" value="Helicase_C"/>
    <property type="match status" value="1"/>
</dbReference>
<feature type="domain" description="Helicase C-terminal" evidence="6">
    <location>
        <begin position="236"/>
        <end position="381"/>
    </location>
</feature>
<dbReference type="GO" id="GO:0005524">
    <property type="term" value="F:ATP binding"/>
    <property type="evidence" value="ECO:0007669"/>
    <property type="project" value="InterPro"/>
</dbReference>
<reference evidence="7" key="1">
    <citation type="submission" date="2020-03" db="EMBL/GenBank/DDBJ databases">
        <title>The deep terrestrial virosphere.</title>
        <authorList>
            <person name="Holmfeldt K."/>
            <person name="Nilsson E."/>
            <person name="Simone D."/>
            <person name="Lopez-Fernandez M."/>
            <person name="Wu X."/>
            <person name="de Brujin I."/>
            <person name="Lundin D."/>
            <person name="Andersson A."/>
            <person name="Bertilsson S."/>
            <person name="Dopson M."/>
        </authorList>
    </citation>
    <scope>NUCLEOTIDE SEQUENCE</scope>
    <source>
        <strain evidence="7">MM415B00488</strain>
    </source>
</reference>
<dbReference type="PROSITE" id="PS51192">
    <property type="entry name" value="HELICASE_ATP_BIND_1"/>
    <property type="match status" value="1"/>
</dbReference>
<dbReference type="InterPro" id="IPR003593">
    <property type="entry name" value="AAA+_ATPase"/>
</dbReference>
<dbReference type="SMART" id="SM00487">
    <property type="entry name" value="DEXDc"/>
    <property type="match status" value="1"/>
</dbReference>
<dbReference type="GO" id="GO:0005829">
    <property type="term" value="C:cytosol"/>
    <property type="evidence" value="ECO:0007669"/>
    <property type="project" value="TreeGrafter"/>
</dbReference>
<dbReference type="PANTHER" id="PTHR47396:SF1">
    <property type="entry name" value="ATP-DEPENDENT HELICASE IRC3-RELATED"/>
    <property type="match status" value="1"/>
</dbReference>
<name>A0A6M3J5Y3_9ZZZZ</name>
<dbReference type="InterPro" id="IPR027417">
    <property type="entry name" value="P-loop_NTPase"/>
</dbReference>
<dbReference type="Gene3D" id="3.40.50.300">
    <property type="entry name" value="P-loop containing nucleotide triphosphate hydrolases"/>
    <property type="match status" value="2"/>
</dbReference>
<evidence type="ECO:0000313" key="7">
    <source>
        <dbReference type="EMBL" id="QJA64587.1"/>
    </source>
</evidence>
<dbReference type="InterPro" id="IPR050742">
    <property type="entry name" value="Helicase_Restrict-Modif_Enz"/>
</dbReference>
<dbReference type="SUPFAM" id="SSF52540">
    <property type="entry name" value="P-loop containing nucleoside triphosphate hydrolases"/>
    <property type="match status" value="1"/>
</dbReference>
<dbReference type="InterPro" id="IPR001650">
    <property type="entry name" value="Helicase_C-like"/>
</dbReference>
<protein>
    <submittedName>
        <fullName evidence="7">Putative type III restriction enzyme</fullName>
    </submittedName>
</protein>
<dbReference type="AlphaFoldDB" id="A0A6M3J5Y3"/>
<dbReference type="InterPro" id="IPR014001">
    <property type="entry name" value="Helicase_ATP-bd"/>
</dbReference>
<accession>A0A6M3J5Y3</accession>
<dbReference type="PROSITE" id="PS50199">
    <property type="entry name" value="ZF_RANBP2_2"/>
    <property type="match status" value="1"/>
</dbReference>
<evidence type="ECO:0000256" key="1">
    <source>
        <dbReference type="ARBA" id="ARBA00022723"/>
    </source>
</evidence>